<evidence type="ECO:0000313" key="2">
    <source>
        <dbReference type="EMBL" id="MBK9796559.1"/>
    </source>
</evidence>
<dbReference type="AlphaFoldDB" id="A0A9D7SHD5"/>
<comment type="caution">
    <text evidence="2">The sequence shown here is derived from an EMBL/GenBank/DDBJ whole genome shotgun (WGS) entry which is preliminary data.</text>
</comment>
<accession>A0A9D7SHD5</accession>
<dbReference type="EMBL" id="JADKIO010000006">
    <property type="protein sequence ID" value="MBK9796559.1"/>
    <property type="molecule type" value="Genomic_DNA"/>
</dbReference>
<feature type="chain" id="PRO_5038584807" description="Lipoprotein" evidence="1">
    <location>
        <begin position="24"/>
        <end position="201"/>
    </location>
</feature>
<sequence length="201" mass="21777">MRSALRCLVPLALLAVLACQRVAAPAVVYGPWEEGLTLAFEDPSQPQPQRFQDRIQIRVAQAAIAPGAPGLVRLDFSSTRGQLRILARHGGGGIDLVDENGRILARSLPPGFPDTSSWVDRGTEFTLVGRAAWEGAAVLPATADPVGVWVEARPSQGPRRRSLYLPNLGEVESREERNGSWIVVNRLVAMGFTDLPALKRP</sequence>
<evidence type="ECO:0000256" key="1">
    <source>
        <dbReference type="SAM" id="SignalP"/>
    </source>
</evidence>
<keyword evidence="1" id="KW-0732">Signal</keyword>
<dbReference type="PROSITE" id="PS51257">
    <property type="entry name" value="PROKAR_LIPOPROTEIN"/>
    <property type="match status" value="1"/>
</dbReference>
<gene>
    <name evidence="2" type="ORF">IPP58_08660</name>
</gene>
<name>A0A9D7SHD5_9BACT</name>
<evidence type="ECO:0000313" key="3">
    <source>
        <dbReference type="Proteomes" id="UP000886657"/>
    </source>
</evidence>
<proteinExistence type="predicted"/>
<reference evidence="2" key="1">
    <citation type="submission" date="2020-10" db="EMBL/GenBank/DDBJ databases">
        <title>Connecting structure to function with the recovery of over 1000 high-quality activated sludge metagenome-assembled genomes encoding full-length rRNA genes using long-read sequencing.</title>
        <authorList>
            <person name="Singleton C.M."/>
            <person name="Petriglieri F."/>
            <person name="Kristensen J.M."/>
            <person name="Kirkegaard R.H."/>
            <person name="Michaelsen T.Y."/>
            <person name="Andersen M.H."/>
            <person name="Karst S.M."/>
            <person name="Dueholm M.S."/>
            <person name="Nielsen P.H."/>
            <person name="Albertsen M."/>
        </authorList>
    </citation>
    <scope>NUCLEOTIDE SEQUENCE</scope>
    <source>
        <strain evidence="2">Skiv_18-Q3-R9-52_MAXAC.067</strain>
    </source>
</reference>
<dbReference type="Proteomes" id="UP000886657">
    <property type="component" value="Unassembled WGS sequence"/>
</dbReference>
<organism evidence="2 3">
    <name type="scientific">Candidatus Geothrix skivensis</name>
    <dbReference type="NCBI Taxonomy" id="2954439"/>
    <lineage>
        <taxon>Bacteria</taxon>
        <taxon>Pseudomonadati</taxon>
        <taxon>Acidobacteriota</taxon>
        <taxon>Holophagae</taxon>
        <taxon>Holophagales</taxon>
        <taxon>Holophagaceae</taxon>
        <taxon>Geothrix</taxon>
    </lineage>
</organism>
<protein>
    <recommendedName>
        <fullName evidence="4">Lipoprotein</fullName>
    </recommendedName>
</protein>
<feature type="signal peptide" evidence="1">
    <location>
        <begin position="1"/>
        <end position="23"/>
    </location>
</feature>
<evidence type="ECO:0008006" key="4">
    <source>
        <dbReference type="Google" id="ProtNLM"/>
    </source>
</evidence>